<feature type="signal peptide" evidence="1">
    <location>
        <begin position="1"/>
        <end position="30"/>
    </location>
</feature>
<evidence type="ECO:0000256" key="1">
    <source>
        <dbReference type="SAM" id="SignalP"/>
    </source>
</evidence>
<evidence type="ECO:0000313" key="3">
    <source>
        <dbReference type="Proteomes" id="UP001378592"/>
    </source>
</evidence>
<comment type="caution">
    <text evidence="2">The sequence shown here is derived from an EMBL/GenBank/DDBJ whole genome shotgun (WGS) entry which is preliminary data.</text>
</comment>
<reference evidence="2 3" key="1">
    <citation type="submission" date="2024-03" db="EMBL/GenBank/DDBJ databases">
        <title>The genome assembly and annotation of the cricket Gryllus longicercus Weissman &amp; Gray.</title>
        <authorList>
            <person name="Szrajer S."/>
            <person name="Gray D."/>
            <person name="Ylla G."/>
        </authorList>
    </citation>
    <scope>NUCLEOTIDE SEQUENCE [LARGE SCALE GENOMIC DNA]</scope>
    <source>
        <strain evidence="2">DAG 2021-001</strain>
        <tissue evidence="2">Whole body minus gut</tissue>
    </source>
</reference>
<keyword evidence="3" id="KW-1185">Reference proteome</keyword>
<protein>
    <recommendedName>
        <fullName evidence="4">Accessory gland protein</fullName>
    </recommendedName>
</protein>
<evidence type="ECO:0000313" key="2">
    <source>
        <dbReference type="EMBL" id="KAK7866679.1"/>
    </source>
</evidence>
<gene>
    <name evidence="2" type="ORF">R5R35_006062</name>
</gene>
<dbReference type="Proteomes" id="UP001378592">
    <property type="component" value="Unassembled WGS sequence"/>
</dbReference>
<dbReference type="AlphaFoldDB" id="A0AAN9VYV0"/>
<proteinExistence type="predicted"/>
<name>A0AAN9VYV0_9ORTH</name>
<accession>A0AAN9VYV0</accession>
<feature type="chain" id="PRO_5043000503" description="Accessory gland protein" evidence="1">
    <location>
        <begin position="31"/>
        <end position="157"/>
    </location>
</feature>
<keyword evidence="1" id="KW-0732">Signal</keyword>
<evidence type="ECO:0008006" key="4">
    <source>
        <dbReference type="Google" id="ProtNLM"/>
    </source>
</evidence>
<sequence>MAWRRRRGAWGARVVAWAAVVAAAALAALAAPRGADKDKRGRGSAWQSACGFAGAPPCPFRSRVRGAFADALDQLSAEPGDLDIFVPIIAPIALQDPQEQPHLIVLAPPPPPLLWLVEADMMPAEKLGKKAKAEHNLSIKSPARRRFFRRYFRRWMD</sequence>
<organism evidence="2 3">
    <name type="scientific">Gryllus longicercus</name>
    <dbReference type="NCBI Taxonomy" id="2509291"/>
    <lineage>
        <taxon>Eukaryota</taxon>
        <taxon>Metazoa</taxon>
        <taxon>Ecdysozoa</taxon>
        <taxon>Arthropoda</taxon>
        <taxon>Hexapoda</taxon>
        <taxon>Insecta</taxon>
        <taxon>Pterygota</taxon>
        <taxon>Neoptera</taxon>
        <taxon>Polyneoptera</taxon>
        <taxon>Orthoptera</taxon>
        <taxon>Ensifera</taxon>
        <taxon>Gryllidea</taxon>
        <taxon>Grylloidea</taxon>
        <taxon>Gryllidae</taxon>
        <taxon>Gryllinae</taxon>
        <taxon>Gryllus</taxon>
    </lineage>
</organism>
<dbReference type="EMBL" id="JAZDUA010000140">
    <property type="protein sequence ID" value="KAK7866679.1"/>
    <property type="molecule type" value="Genomic_DNA"/>
</dbReference>